<dbReference type="EMBL" id="FN430348">
    <property type="protein sequence ID" value="CAZ85320.1"/>
    <property type="molecule type" value="Genomic_DNA"/>
</dbReference>
<proteinExistence type="predicted"/>
<evidence type="ECO:0000259" key="8">
    <source>
        <dbReference type="PROSITE" id="PS51819"/>
    </source>
</evidence>
<evidence type="ECO:0000256" key="1">
    <source>
        <dbReference type="ARBA" id="ARBA00022833"/>
    </source>
</evidence>
<dbReference type="eggNOG" id="KOG2944">
    <property type="taxonomic scope" value="Eukaryota"/>
</dbReference>
<evidence type="ECO:0000256" key="4">
    <source>
        <dbReference type="ARBA" id="ARBA00032460"/>
    </source>
</evidence>
<dbReference type="FunCoup" id="D5GLC7">
    <property type="interactions" value="196"/>
</dbReference>
<organism evidence="9 10">
    <name type="scientific">Tuber melanosporum (strain Mel28)</name>
    <name type="common">Perigord black truffle</name>
    <dbReference type="NCBI Taxonomy" id="656061"/>
    <lineage>
        <taxon>Eukaryota</taxon>
        <taxon>Fungi</taxon>
        <taxon>Dikarya</taxon>
        <taxon>Ascomycota</taxon>
        <taxon>Pezizomycotina</taxon>
        <taxon>Pezizomycetes</taxon>
        <taxon>Pezizales</taxon>
        <taxon>Tuberaceae</taxon>
        <taxon>Tuber</taxon>
    </lineage>
</organism>
<evidence type="ECO:0000256" key="2">
    <source>
        <dbReference type="ARBA" id="ARBA00030291"/>
    </source>
</evidence>
<dbReference type="GeneID" id="9182114"/>
<dbReference type="PANTHER" id="PTHR10374">
    <property type="entry name" value="LACTOYLGLUTATHIONE LYASE GLYOXALASE I"/>
    <property type="match status" value="1"/>
</dbReference>
<feature type="binding site" evidence="7">
    <location>
        <position position="194"/>
    </location>
    <ligand>
        <name>Zn(2+)</name>
        <dbReference type="ChEBI" id="CHEBI:29105"/>
        <note>ligand shared between dimeric partners</note>
    </ligand>
</feature>
<dbReference type="PROSITE" id="PS51819">
    <property type="entry name" value="VOC"/>
    <property type="match status" value="2"/>
</dbReference>
<dbReference type="Pfam" id="PF00903">
    <property type="entry name" value="Glyoxalase"/>
    <property type="match status" value="2"/>
</dbReference>
<comment type="cofactor">
    <cofactor evidence="7">
        <name>Zn(2+)</name>
        <dbReference type="ChEBI" id="CHEBI:29105"/>
    </cofactor>
    <text evidence="7">Binds 1 zinc ion per subunit. In the homodimer, two zinc ions are bound between subunits.</text>
</comment>
<protein>
    <recommendedName>
        <fullName evidence="3">Aldoketomutase</fullName>
    </recommendedName>
    <alternativeName>
        <fullName evidence="2">Ketone-aldehyde mutase</fullName>
    </alternativeName>
    <alternativeName>
        <fullName evidence="4">Methylglyoxalase</fullName>
    </alternativeName>
    <alternativeName>
        <fullName evidence="5">S-D-lactoylglutathione methylglyoxal lyase</fullName>
    </alternativeName>
</protein>
<keyword evidence="7" id="KW-0479">Metal-binding</keyword>
<dbReference type="InterPro" id="IPR037523">
    <property type="entry name" value="VOC_core"/>
</dbReference>
<evidence type="ECO:0000256" key="3">
    <source>
        <dbReference type="ARBA" id="ARBA00030892"/>
    </source>
</evidence>
<dbReference type="RefSeq" id="XP_002841129.1">
    <property type="nucleotide sequence ID" value="XM_002841083.1"/>
</dbReference>
<accession>D5GLC7</accession>
<dbReference type="KEGG" id="tml:GSTUM_00010132001"/>
<keyword evidence="10" id="KW-1185">Reference proteome</keyword>
<keyword evidence="1 7" id="KW-0862">Zinc</keyword>
<dbReference type="HOGENOM" id="CLU_046006_0_1_1"/>
<sequence length="280" mass="32236">MKLIRKLDFEEAKFSLYFLAFDNPGAESAGRQWTDREGILELTHNYGTEDDDNYRVNNGNVEPHRDISITADHLERACGRLESNNVPFQKRLQEGRMENIAFALDPDGYWVGIIGQKRSDPASTSTNLDVYRFNRTALRVKDAEKSLQFYRSVLGMSLLRTIEQPEAGFNLYILGYRRGGEEEDSLVDREGLVELMWNYGTEKDEGFKYHNGNEEPQGFGHLCISVDDLDAACARFEDLKTNWKKRLTDGRMKNVAFILDPDNYWIELILLFSTFPLPPV</sequence>
<dbReference type="CDD" id="cd07233">
    <property type="entry name" value="GlxI_Zn"/>
    <property type="match status" value="2"/>
</dbReference>
<dbReference type="OMA" id="MGDAWGH"/>
<evidence type="ECO:0000256" key="5">
    <source>
        <dbReference type="ARBA" id="ARBA00033298"/>
    </source>
</evidence>
<feature type="binding site" evidence="7">
    <location>
        <position position="267"/>
    </location>
    <ligand>
        <name>Zn(2+)</name>
        <dbReference type="ChEBI" id="CHEBI:29105"/>
        <note>ligand shared between dimeric partners</note>
    </ligand>
</feature>
<gene>
    <name evidence="9" type="ORF">GSTUM_00010132001</name>
</gene>
<feature type="domain" description="VOC" evidence="8">
    <location>
        <begin position="1"/>
        <end position="116"/>
    </location>
</feature>
<dbReference type="GO" id="GO:0004462">
    <property type="term" value="F:lactoylglutathione lyase activity"/>
    <property type="evidence" value="ECO:0007669"/>
    <property type="project" value="InterPro"/>
</dbReference>
<dbReference type="AlphaFoldDB" id="D5GLC7"/>
<evidence type="ECO:0000313" key="9">
    <source>
        <dbReference type="EMBL" id="CAZ85320.1"/>
    </source>
</evidence>
<dbReference type="STRING" id="656061.D5GLC7"/>
<feature type="binding site" evidence="7">
    <location>
        <position position="221"/>
    </location>
    <ligand>
        <name>Zn(2+)</name>
        <dbReference type="ChEBI" id="CHEBI:29105"/>
        <note>ligand shared between dimeric partners</note>
    </ligand>
</feature>
<evidence type="ECO:0000256" key="6">
    <source>
        <dbReference type="PIRSR" id="PIRSR604361-1"/>
    </source>
</evidence>
<dbReference type="PANTHER" id="PTHR10374:SF30">
    <property type="entry name" value="LACTOYLGLUTATHIONE LYASE"/>
    <property type="match status" value="1"/>
</dbReference>
<feature type="active site" description="Proton donor/acceptor" evidence="6">
    <location>
        <position position="267"/>
    </location>
</feature>
<dbReference type="NCBIfam" id="TIGR00068">
    <property type="entry name" value="glyox_I"/>
    <property type="match status" value="1"/>
</dbReference>
<evidence type="ECO:0000256" key="7">
    <source>
        <dbReference type="PIRSR" id="PIRSR604361-3"/>
    </source>
</evidence>
<dbReference type="InterPro" id="IPR004361">
    <property type="entry name" value="Glyoxalase_1"/>
</dbReference>
<dbReference type="GO" id="GO:0046872">
    <property type="term" value="F:metal ion binding"/>
    <property type="evidence" value="ECO:0007669"/>
    <property type="project" value="UniProtKB-KW"/>
</dbReference>
<feature type="domain" description="VOC" evidence="8">
    <location>
        <begin position="132"/>
        <end position="271"/>
    </location>
</feature>
<dbReference type="Gene3D" id="3.10.180.10">
    <property type="entry name" value="2,3-Dihydroxybiphenyl 1,2-Dioxygenase, domain 1"/>
    <property type="match status" value="2"/>
</dbReference>
<name>D5GLC7_TUBMM</name>
<dbReference type="InParanoid" id="D5GLC7"/>
<dbReference type="Proteomes" id="UP000006911">
    <property type="component" value="Unassembled WGS sequence"/>
</dbReference>
<evidence type="ECO:0000313" key="10">
    <source>
        <dbReference type="Proteomes" id="UP000006911"/>
    </source>
</evidence>
<dbReference type="InterPro" id="IPR029068">
    <property type="entry name" value="Glyas_Bleomycin-R_OHBP_Dase"/>
</dbReference>
<reference evidence="9 10" key="1">
    <citation type="journal article" date="2010" name="Nature">
        <title>Perigord black truffle genome uncovers evolutionary origins and mechanisms of symbiosis.</title>
        <authorList>
            <person name="Martin F."/>
            <person name="Kohler A."/>
            <person name="Murat C."/>
            <person name="Balestrini R."/>
            <person name="Coutinho P.M."/>
            <person name="Jaillon O."/>
            <person name="Montanini B."/>
            <person name="Morin E."/>
            <person name="Noel B."/>
            <person name="Percudani R."/>
            <person name="Porcel B."/>
            <person name="Rubini A."/>
            <person name="Amicucci A."/>
            <person name="Amselem J."/>
            <person name="Anthouard V."/>
            <person name="Arcioni S."/>
            <person name="Artiguenave F."/>
            <person name="Aury J.M."/>
            <person name="Ballario P."/>
            <person name="Bolchi A."/>
            <person name="Brenna A."/>
            <person name="Brun A."/>
            <person name="Buee M."/>
            <person name="Cantarel B."/>
            <person name="Chevalier G."/>
            <person name="Couloux A."/>
            <person name="Da Silva C."/>
            <person name="Denoeud F."/>
            <person name="Duplessis S."/>
            <person name="Ghignone S."/>
            <person name="Hilselberger B."/>
            <person name="Iotti M."/>
            <person name="Marcais B."/>
            <person name="Mello A."/>
            <person name="Miranda M."/>
            <person name="Pacioni G."/>
            <person name="Quesneville H."/>
            <person name="Riccioni C."/>
            <person name="Ruotolo R."/>
            <person name="Splivallo R."/>
            <person name="Stocchi V."/>
            <person name="Tisserant E."/>
            <person name="Viscomi A.R."/>
            <person name="Zambonelli A."/>
            <person name="Zampieri E."/>
            <person name="Henrissat B."/>
            <person name="Lebrun M.H."/>
            <person name="Paolocci F."/>
            <person name="Bonfante P."/>
            <person name="Ottonello S."/>
            <person name="Wincker P."/>
        </authorList>
    </citation>
    <scope>NUCLEOTIDE SEQUENCE [LARGE SCALE GENOMIC DNA]</scope>
    <source>
        <strain evidence="9 10">Mel28</strain>
    </source>
</reference>
<dbReference type="SUPFAM" id="SSF54593">
    <property type="entry name" value="Glyoxalase/Bleomycin resistance protein/Dihydroxybiphenyl dioxygenase"/>
    <property type="match status" value="2"/>
</dbReference>
<dbReference type="InterPro" id="IPR004360">
    <property type="entry name" value="Glyas_Fos-R_dOase_dom"/>
</dbReference>